<keyword evidence="5" id="KW-0664">Pyridoxine biosynthesis</keyword>
<dbReference type="InterPro" id="IPR029753">
    <property type="entry name" value="D-isomer_DH_CS"/>
</dbReference>
<dbReference type="InterPro" id="IPR006140">
    <property type="entry name" value="D-isomer_DH_NAD-bd"/>
</dbReference>
<organism evidence="9 10">
    <name type="scientific">Candidatus Lambdaproteobacteria bacterium RIFOXYD2_FULL_56_26</name>
    <dbReference type="NCBI Taxonomy" id="1817773"/>
    <lineage>
        <taxon>Bacteria</taxon>
        <taxon>Pseudomonadati</taxon>
        <taxon>Pseudomonadota</taxon>
        <taxon>Candidatus Lambdaproteobacteria</taxon>
    </lineage>
</organism>
<evidence type="ECO:0000256" key="3">
    <source>
        <dbReference type="ARBA" id="ARBA00023002"/>
    </source>
</evidence>
<evidence type="ECO:0000256" key="5">
    <source>
        <dbReference type="ARBA" id="ARBA00023096"/>
    </source>
</evidence>
<proteinExistence type="inferred from homology"/>
<dbReference type="Proteomes" id="UP000177583">
    <property type="component" value="Unassembled WGS sequence"/>
</dbReference>
<dbReference type="PROSITE" id="PS00671">
    <property type="entry name" value="D_2_HYDROXYACID_DH_3"/>
    <property type="match status" value="1"/>
</dbReference>
<evidence type="ECO:0008006" key="11">
    <source>
        <dbReference type="Google" id="ProtNLM"/>
    </source>
</evidence>
<evidence type="ECO:0000259" key="8">
    <source>
        <dbReference type="Pfam" id="PF02826"/>
    </source>
</evidence>
<evidence type="ECO:0000259" key="7">
    <source>
        <dbReference type="Pfam" id="PF00389"/>
    </source>
</evidence>
<feature type="domain" description="D-isomer specific 2-hydroxyacid dehydrogenase catalytic" evidence="7">
    <location>
        <begin position="13"/>
        <end position="271"/>
    </location>
</feature>
<evidence type="ECO:0000256" key="6">
    <source>
        <dbReference type="RuleBase" id="RU003719"/>
    </source>
</evidence>
<name>A0A1F6H3Z6_9PROT</name>
<feature type="domain" description="D-isomer specific 2-hydroxyacid dehydrogenase NAD-binding" evidence="8">
    <location>
        <begin position="104"/>
        <end position="249"/>
    </location>
</feature>
<reference evidence="9 10" key="1">
    <citation type="journal article" date="2016" name="Nat. Commun.">
        <title>Thousands of microbial genomes shed light on interconnected biogeochemical processes in an aquifer system.</title>
        <authorList>
            <person name="Anantharaman K."/>
            <person name="Brown C.T."/>
            <person name="Hug L.A."/>
            <person name="Sharon I."/>
            <person name="Castelle C.J."/>
            <person name="Probst A.J."/>
            <person name="Thomas B.C."/>
            <person name="Singh A."/>
            <person name="Wilkins M.J."/>
            <person name="Karaoz U."/>
            <person name="Brodie E.L."/>
            <person name="Williams K.H."/>
            <person name="Hubbard S.S."/>
            <person name="Banfield J.F."/>
        </authorList>
    </citation>
    <scope>NUCLEOTIDE SEQUENCE [LARGE SCALE GENOMIC DNA]</scope>
</reference>
<dbReference type="EMBL" id="MFNF01000001">
    <property type="protein sequence ID" value="OGH05050.1"/>
    <property type="molecule type" value="Genomic_DNA"/>
</dbReference>
<dbReference type="Gene3D" id="3.40.50.720">
    <property type="entry name" value="NAD(P)-binding Rossmann-like Domain"/>
    <property type="match status" value="2"/>
</dbReference>
<dbReference type="InterPro" id="IPR006139">
    <property type="entry name" value="D-isomer_2_OHA_DH_cat_dom"/>
</dbReference>
<keyword evidence="2" id="KW-0963">Cytoplasm</keyword>
<keyword evidence="4" id="KW-0520">NAD</keyword>
<dbReference type="CDD" id="cd12158">
    <property type="entry name" value="ErythrP_dh"/>
    <property type="match status" value="1"/>
</dbReference>
<dbReference type="Pfam" id="PF00389">
    <property type="entry name" value="2-Hacid_dh"/>
    <property type="match status" value="1"/>
</dbReference>
<evidence type="ECO:0000256" key="1">
    <source>
        <dbReference type="ARBA" id="ARBA00005854"/>
    </source>
</evidence>
<dbReference type="InterPro" id="IPR050418">
    <property type="entry name" value="D-iso_2-hydroxyacid_DH_PdxB"/>
</dbReference>
<accession>A0A1F6H3Z6</accession>
<dbReference type="PANTHER" id="PTHR43761">
    <property type="entry name" value="D-ISOMER SPECIFIC 2-HYDROXYACID DEHYDROGENASE FAMILY PROTEIN (AFU_ORTHOLOGUE AFUA_1G13630)"/>
    <property type="match status" value="1"/>
</dbReference>
<dbReference type="AlphaFoldDB" id="A0A1F6H3Z6"/>
<evidence type="ECO:0000256" key="2">
    <source>
        <dbReference type="ARBA" id="ARBA00022490"/>
    </source>
</evidence>
<evidence type="ECO:0000256" key="4">
    <source>
        <dbReference type="ARBA" id="ARBA00023027"/>
    </source>
</evidence>
<dbReference type="HAMAP" id="MF_01825">
    <property type="entry name" value="PdxB"/>
    <property type="match status" value="1"/>
</dbReference>
<dbReference type="SUPFAM" id="SSF52283">
    <property type="entry name" value="Formate/glycerate dehydrogenase catalytic domain-like"/>
    <property type="match status" value="1"/>
</dbReference>
<dbReference type="GO" id="GO:0033711">
    <property type="term" value="F:4-phosphoerythronate dehydrogenase activity"/>
    <property type="evidence" value="ECO:0007669"/>
    <property type="project" value="InterPro"/>
</dbReference>
<evidence type="ECO:0000313" key="9">
    <source>
        <dbReference type="EMBL" id="OGH05050.1"/>
    </source>
</evidence>
<protein>
    <recommendedName>
        <fullName evidence="11">Erythronate-4-phosphate dehydrogenase</fullName>
    </recommendedName>
</protein>
<dbReference type="SUPFAM" id="SSF51735">
    <property type="entry name" value="NAD(P)-binding Rossmann-fold domains"/>
    <property type="match status" value="1"/>
</dbReference>
<dbReference type="GO" id="GO:0005737">
    <property type="term" value="C:cytoplasm"/>
    <property type="evidence" value="ECO:0007669"/>
    <property type="project" value="InterPro"/>
</dbReference>
<dbReference type="InterPro" id="IPR036291">
    <property type="entry name" value="NAD(P)-bd_dom_sf"/>
</dbReference>
<evidence type="ECO:0000313" key="10">
    <source>
        <dbReference type="Proteomes" id="UP000177583"/>
    </source>
</evidence>
<dbReference type="GO" id="GO:0051287">
    <property type="term" value="F:NAD binding"/>
    <property type="evidence" value="ECO:0007669"/>
    <property type="project" value="InterPro"/>
</dbReference>
<sequence length="357" mass="38652">MRILVDRHIPWVQELFGSRGELVFFDRTPPPDLARAEALLVRSTLKINAQLFSQHQPRFVGTATAGTDHLDLPYLAAQGIRVASAPGCNGLAVAQWVIAGLVILKGTDLKGLRLGIVGLGQVGRRLAALGQALGMEVRANDPPAQAQGQTGPWETLEDLLGWAEVVSLHVPWTTEGPFPTYSLLDHKKLALLRPGALLVNSCRGGVVEESALLELLPKLCPPVIDTWAGEPQINRRLLNQTGLASPHVAGYSEEAKAKGTWAIAQAFGEWLGLPPLPGPPFLPPLEVTVGPSPAVFLAQITGIDRDNRALKAGGDFAQLRNQYPFRREWQSVHLQGVGQLPLSQQHFYRSLGFVLPP</sequence>
<dbReference type="PANTHER" id="PTHR43761:SF1">
    <property type="entry name" value="D-ISOMER SPECIFIC 2-HYDROXYACID DEHYDROGENASE CATALYTIC DOMAIN-CONTAINING PROTEIN-RELATED"/>
    <property type="match status" value="1"/>
</dbReference>
<dbReference type="Pfam" id="PF02826">
    <property type="entry name" value="2-Hacid_dh_C"/>
    <property type="match status" value="1"/>
</dbReference>
<dbReference type="InterPro" id="IPR038251">
    <property type="entry name" value="PdxB_dimer_sf"/>
</dbReference>
<gene>
    <name evidence="9" type="ORF">A2557_08745</name>
</gene>
<dbReference type="Gene3D" id="3.30.1370.170">
    <property type="match status" value="1"/>
</dbReference>
<keyword evidence="3 6" id="KW-0560">Oxidoreductase</keyword>
<dbReference type="GO" id="GO:0008615">
    <property type="term" value="P:pyridoxine biosynthetic process"/>
    <property type="evidence" value="ECO:0007669"/>
    <property type="project" value="UniProtKB-KW"/>
</dbReference>
<comment type="similarity">
    <text evidence="1 6">Belongs to the D-isomer specific 2-hydroxyacid dehydrogenase family.</text>
</comment>
<dbReference type="InterPro" id="IPR020921">
    <property type="entry name" value="Erythronate-4-P_DHase"/>
</dbReference>
<comment type="caution">
    <text evidence="9">The sequence shown here is derived from an EMBL/GenBank/DDBJ whole genome shotgun (WGS) entry which is preliminary data.</text>
</comment>